<protein>
    <submittedName>
        <fullName evidence="1">Uncharacterized protein</fullName>
    </submittedName>
</protein>
<gene>
    <name evidence="1" type="ORF">ABR82_02980</name>
</gene>
<dbReference type="EMBL" id="LIBO01000084">
    <property type="protein sequence ID" value="KRO62394.1"/>
    <property type="molecule type" value="Genomic_DNA"/>
</dbReference>
<dbReference type="Proteomes" id="UP000051269">
    <property type="component" value="Unassembled WGS sequence"/>
</dbReference>
<proteinExistence type="predicted"/>
<sequence>MSFSSASKKNGKTYYLHSRQQTLRGGATVTLYYFASAPGAGAIDALPEGYVVTENERTGLPLLKKAK</sequence>
<evidence type="ECO:0000313" key="1">
    <source>
        <dbReference type="EMBL" id="KRO62394.1"/>
    </source>
</evidence>
<organism evidence="1 2">
    <name type="scientific">Verrucomicrobia subdivision 6 bacterium BACL9 MAG-120507-bin52</name>
    <dbReference type="NCBI Taxonomy" id="1655590"/>
    <lineage>
        <taxon>Bacteria</taxon>
        <taxon>Pseudomonadati</taxon>
        <taxon>Verrucomicrobiota</taxon>
        <taxon>Verrucomicrobiia</taxon>
        <taxon>Verrucomicrobiales</taxon>
        <taxon>Verrucomicrobia subdivision 6</taxon>
    </lineage>
</organism>
<evidence type="ECO:0000313" key="2">
    <source>
        <dbReference type="Proteomes" id="UP000051269"/>
    </source>
</evidence>
<reference evidence="1 2" key="1">
    <citation type="submission" date="2015-10" db="EMBL/GenBank/DDBJ databases">
        <title>Metagenome-Assembled Genomes uncover a global brackish microbiome.</title>
        <authorList>
            <person name="Hugerth L.W."/>
            <person name="Larsson J."/>
            <person name="Alneberg J."/>
            <person name="Lindh M.V."/>
            <person name="Legrand C."/>
            <person name="Pinhassi J."/>
            <person name="Andersson A.F."/>
        </authorList>
    </citation>
    <scope>NUCLEOTIDE SEQUENCE [LARGE SCALE GENOMIC DNA]</scope>
    <source>
        <strain evidence="1">BACL18 MAG-120507-bin52</strain>
    </source>
</reference>
<comment type="caution">
    <text evidence="1">The sequence shown here is derived from an EMBL/GenBank/DDBJ whole genome shotgun (WGS) entry which is preliminary data.</text>
</comment>
<dbReference type="AlphaFoldDB" id="A0A0R2RQF7"/>
<accession>A0A0R2RQF7</accession>
<name>A0A0R2RQF7_9BACT</name>